<feature type="transmembrane region" description="Helical" evidence="10">
    <location>
        <begin position="301"/>
        <end position="322"/>
    </location>
</feature>
<feature type="transmembrane region" description="Helical" evidence="10">
    <location>
        <begin position="201"/>
        <end position="219"/>
    </location>
</feature>
<dbReference type="SUPFAM" id="SSF103473">
    <property type="entry name" value="MFS general substrate transporter"/>
    <property type="match status" value="1"/>
</dbReference>
<feature type="transmembrane region" description="Helical" evidence="10">
    <location>
        <begin position="358"/>
        <end position="380"/>
    </location>
</feature>
<evidence type="ECO:0000256" key="7">
    <source>
        <dbReference type="ARBA" id="ARBA00023136"/>
    </source>
</evidence>
<evidence type="ECO:0000256" key="6">
    <source>
        <dbReference type="ARBA" id="ARBA00022989"/>
    </source>
</evidence>
<gene>
    <name evidence="12" type="ORF">ACH49Z_06200</name>
</gene>
<dbReference type="PRINTS" id="PR01036">
    <property type="entry name" value="TCRTETB"/>
</dbReference>
<evidence type="ECO:0000313" key="13">
    <source>
        <dbReference type="Proteomes" id="UP001611494"/>
    </source>
</evidence>
<evidence type="ECO:0000256" key="8">
    <source>
        <dbReference type="ARBA" id="ARBA00030238"/>
    </source>
</evidence>
<organism evidence="12 13">
    <name type="scientific">Nocardia testacea</name>
    <dbReference type="NCBI Taxonomy" id="248551"/>
    <lineage>
        <taxon>Bacteria</taxon>
        <taxon>Bacillati</taxon>
        <taxon>Actinomycetota</taxon>
        <taxon>Actinomycetes</taxon>
        <taxon>Mycobacteriales</taxon>
        <taxon>Nocardiaceae</taxon>
        <taxon>Nocardia</taxon>
    </lineage>
</organism>
<dbReference type="Gene3D" id="2.60.40.1120">
    <property type="entry name" value="Carboxypeptidase-like, regulatory domain"/>
    <property type="match status" value="2"/>
</dbReference>
<dbReference type="EMBL" id="JBIRYL010000001">
    <property type="protein sequence ID" value="MFI2229427.1"/>
    <property type="molecule type" value="Genomic_DNA"/>
</dbReference>
<comment type="catalytic activity">
    <reaction evidence="1">
        <text>Endohydrolysis of (1-&gt;4)-alpha-D-glucosidic linkages in polysaccharides containing three or more (1-&gt;4)-alpha-linked D-glucose units.</text>
        <dbReference type="EC" id="3.2.1.1"/>
    </reaction>
</comment>
<keyword evidence="4" id="KW-0813">Transport</keyword>
<feature type="transmembrane region" description="Helical" evidence="10">
    <location>
        <begin position="334"/>
        <end position="352"/>
    </location>
</feature>
<evidence type="ECO:0000313" key="12">
    <source>
        <dbReference type="EMBL" id="MFI2229427.1"/>
    </source>
</evidence>
<dbReference type="InterPro" id="IPR011701">
    <property type="entry name" value="MFS"/>
</dbReference>
<keyword evidence="7 10" id="KW-0472">Membrane</keyword>
<feature type="transmembrane region" description="Helical" evidence="10">
    <location>
        <begin position="100"/>
        <end position="121"/>
    </location>
</feature>
<dbReference type="CDD" id="cd17502">
    <property type="entry name" value="MFS_Azr1_MDR_like"/>
    <property type="match status" value="1"/>
</dbReference>
<dbReference type="Pfam" id="PF07690">
    <property type="entry name" value="MFS_1"/>
    <property type="match status" value="1"/>
</dbReference>
<dbReference type="EC" id="3.2.1.1" evidence="3"/>
<feature type="transmembrane region" description="Helical" evidence="10">
    <location>
        <begin position="231"/>
        <end position="248"/>
    </location>
</feature>
<dbReference type="PROSITE" id="PS50850">
    <property type="entry name" value="MFS"/>
    <property type="match status" value="1"/>
</dbReference>
<keyword evidence="13" id="KW-1185">Reference proteome</keyword>
<feature type="region of interest" description="Disordered" evidence="9">
    <location>
        <begin position="498"/>
        <end position="551"/>
    </location>
</feature>
<dbReference type="SUPFAM" id="SSF49464">
    <property type="entry name" value="Carboxypeptidase regulatory domain-like"/>
    <property type="match status" value="1"/>
</dbReference>
<dbReference type="InterPro" id="IPR036259">
    <property type="entry name" value="MFS_trans_sf"/>
</dbReference>
<evidence type="ECO:0000256" key="9">
    <source>
        <dbReference type="SAM" id="MobiDB-lite"/>
    </source>
</evidence>
<dbReference type="Pfam" id="PF13620">
    <property type="entry name" value="CarboxypepD_reg"/>
    <property type="match status" value="3"/>
</dbReference>
<evidence type="ECO:0000256" key="10">
    <source>
        <dbReference type="SAM" id="Phobius"/>
    </source>
</evidence>
<evidence type="ECO:0000256" key="5">
    <source>
        <dbReference type="ARBA" id="ARBA00022692"/>
    </source>
</evidence>
<dbReference type="Proteomes" id="UP001611494">
    <property type="component" value="Unassembled WGS sequence"/>
</dbReference>
<feature type="domain" description="Major facilitator superfamily (MFS) profile" evidence="11">
    <location>
        <begin position="9"/>
        <end position="492"/>
    </location>
</feature>
<feature type="transmembrane region" description="Helical" evidence="10">
    <location>
        <begin position="44"/>
        <end position="63"/>
    </location>
</feature>
<dbReference type="Gene3D" id="1.20.1720.10">
    <property type="entry name" value="Multidrug resistance protein D"/>
    <property type="match status" value="1"/>
</dbReference>
<dbReference type="InterPro" id="IPR008969">
    <property type="entry name" value="CarboxyPept-like_regulatory"/>
</dbReference>
<feature type="transmembrane region" description="Helical" evidence="10">
    <location>
        <begin position="133"/>
        <end position="155"/>
    </location>
</feature>
<dbReference type="InterPro" id="IPR013784">
    <property type="entry name" value="Carb-bd-like_fold"/>
</dbReference>
<feature type="transmembrane region" description="Helical" evidence="10">
    <location>
        <begin position="469"/>
        <end position="487"/>
    </location>
</feature>
<accession>A0ABW7VXA3</accession>
<keyword evidence="6 10" id="KW-1133">Transmembrane helix</keyword>
<feature type="transmembrane region" description="Helical" evidence="10">
    <location>
        <begin position="75"/>
        <end position="94"/>
    </location>
</feature>
<protein>
    <recommendedName>
        <fullName evidence="3">alpha-amylase</fullName>
        <ecNumber evidence="3">3.2.1.1</ecNumber>
    </recommendedName>
    <alternativeName>
        <fullName evidence="8">1,4-alpha-D-glucan glucanohydrolase</fullName>
    </alternativeName>
</protein>
<dbReference type="Gene3D" id="2.60.40.10">
    <property type="entry name" value="Immunoglobulins"/>
    <property type="match status" value="1"/>
</dbReference>
<evidence type="ECO:0000259" key="11">
    <source>
        <dbReference type="PROSITE" id="PS50850"/>
    </source>
</evidence>
<dbReference type="InterPro" id="IPR013783">
    <property type="entry name" value="Ig-like_fold"/>
</dbReference>
<dbReference type="InterPro" id="IPR020846">
    <property type="entry name" value="MFS_dom"/>
</dbReference>
<dbReference type="SUPFAM" id="SSF49452">
    <property type="entry name" value="Starch-binding domain-like"/>
    <property type="match status" value="1"/>
</dbReference>
<evidence type="ECO:0000256" key="3">
    <source>
        <dbReference type="ARBA" id="ARBA00012595"/>
    </source>
</evidence>
<feature type="compositionally biased region" description="Low complexity" evidence="9">
    <location>
        <begin position="498"/>
        <end position="510"/>
    </location>
</feature>
<keyword evidence="5 10" id="KW-0812">Transmembrane</keyword>
<evidence type="ECO:0000256" key="1">
    <source>
        <dbReference type="ARBA" id="ARBA00000548"/>
    </source>
</evidence>
<feature type="transmembrane region" description="Helical" evidence="10">
    <location>
        <begin position="269"/>
        <end position="289"/>
    </location>
</feature>
<dbReference type="Gene3D" id="1.20.1250.20">
    <property type="entry name" value="MFS general substrate transporter like domains"/>
    <property type="match status" value="1"/>
</dbReference>
<evidence type="ECO:0000256" key="2">
    <source>
        <dbReference type="ARBA" id="ARBA00004651"/>
    </source>
</evidence>
<comment type="caution">
    <text evidence="12">The sequence shown here is derived from an EMBL/GenBank/DDBJ whole genome shotgun (WGS) entry which is preliminary data.</text>
</comment>
<dbReference type="PANTHER" id="PTHR23501:SF197">
    <property type="entry name" value="COMD"/>
    <property type="match status" value="1"/>
</dbReference>
<dbReference type="SUPFAM" id="SSF49478">
    <property type="entry name" value="Cna protein B-type domain"/>
    <property type="match status" value="1"/>
</dbReference>
<dbReference type="RefSeq" id="WP_397060299.1">
    <property type="nucleotide sequence ID" value="NZ_JBIRYL010000001.1"/>
</dbReference>
<feature type="compositionally biased region" description="Basic and acidic residues" evidence="9">
    <location>
        <begin position="512"/>
        <end position="525"/>
    </location>
</feature>
<feature type="transmembrane region" description="Helical" evidence="10">
    <location>
        <begin position="161"/>
        <end position="180"/>
    </location>
</feature>
<proteinExistence type="predicted"/>
<reference evidence="12 13" key="1">
    <citation type="submission" date="2024-10" db="EMBL/GenBank/DDBJ databases">
        <title>The Natural Products Discovery Center: Release of the First 8490 Sequenced Strains for Exploring Actinobacteria Biosynthetic Diversity.</title>
        <authorList>
            <person name="Kalkreuter E."/>
            <person name="Kautsar S.A."/>
            <person name="Yang D."/>
            <person name="Bader C.D."/>
            <person name="Teijaro C.N."/>
            <person name="Fluegel L."/>
            <person name="Davis C.M."/>
            <person name="Simpson J.R."/>
            <person name="Lauterbach L."/>
            <person name="Steele A.D."/>
            <person name="Gui C."/>
            <person name="Meng S."/>
            <person name="Li G."/>
            <person name="Viehrig K."/>
            <person name="Ye F."/>
            <person name="Su P."/>
            <person name="Kiefer A.F."/>
            <person name="Nichols A."/>
            <person name="Cepeda A.J."/>
            <person name="Yan W."/>
            <person name="Fan B."/>
            <person name="Jiang Y."/>
            <person name="Adhikari A."/>
            <person name="Zheng C.-J."/>
            <person name="Schuster L."/>
            <person name="Cowan T.M."/>
            <person name="Smanski M.J."/>
            <person name="Chevrette M.G."/>
            <person name="De Carvalho L.P.S."/>
            <person name="Shen B."/>
        </authorList>
    </citation>
    <scope>NUCLEOTIDE SEQUENCE [LARGE SCALE GENOMIC DNA]</scope>
    <source>
        <strain evidence="12 13">NPDC019377</strain>
    </source>
</reference>
<dbReference type="PANTHER" id="PTHR23501">
    <property type="entry name" value="MAJOR FACILITATOR SUPERFAMILY"/>
    <property type="match status" value="1"/>
</dbReference>
<name>A0ABW7VXA3_9NOCA</name>
<comment type="subcellular location">
    <subcellularLocation>
        <location evidence="2">Cell membrane</location>
        <topology evidence="2">Multi-pass membrane protein</topology>
    </subcellularLocation>
</comment>
<evidence type="ECO:0000256" key="4">
    <source>
        <dbReference type="ARBA" id="ARBA00022448"/>
    </source>
</evidence>
<sequence length="845" mass="87094">MSHREILEAMTGLLAALFTALLSTTIVANALPTIIGDLQASQTAYAWVITTALLTNAASTPIWGKLADLFNKKTLVQLGIIIFVVGSVIAGFAHNVGLLLAARALQGVGMGGLTALVVAIIGSIIPPRERGRYSGYMGAVMAVSMTGGPILGGVIVDSPLGWRWCFFICIPLAVIALLLLQRTLRLPTTRKEGVSIDWFGATLLTAGVSVLLIWVSFAGKAGYYEWWSTESALYVGGGVLLLALTVLVESRVKDPVIPLPIVTERTTALAILASIAVGVGMFGATTFLGQYLQTARGYSPTAAGLLSSPMVAGMLVASVVSGQLITRFGKWKPFVVGGAALLVVGFALLSSVDHATNIWLIGAFITVTGAGVGMMMQNLVLAVQNTVSVQNIGAASSSVAFFRTFGGAIGVSVLGSVLATRVSELSTARFAELGIHTTSSGSGNLDLKALPAPIAEIVRFSYGDATGRIFLIAAVTCVVALIAAALLPNRPLRRTIDIEPTADPAAATDMTTEERVPDDLADLDRTPATADPVGRHHAPAAEEADDPAPVPVGALTAQATAGQNGHGVYGPAVTAQTSLPATRYSGAGDESGSFHGHITREDGRPVPGAALTLIDQRGHQVARASGSGDGGYTVDAPGPGSYVLIVSAPGHRPTAVNVAHAAHPQRMDLTLSGLGELSGTVRSTRGDVPLAGATVTVTDQYGEVVASAASGEDGTYLCHGVVPGTYTLVAVAEHMRPSATALTVPDSGRLRHDIELAPMAVLTGSARADGGRPVTDIQITVLDATGDVAATARTDEQGRYIVPDLPEGQYTVVARGYPPVTGQVAISGEEVGYDVELGYGADEQV</sequence>